<feature type="transmembrane region" description="Helical" evidence="2">
    <location>
        <begin position="12"/>
        <end position="30"/>
    </location>
</feature>
<evidence type="ECO:0000313" key="3">
    <source>
        <dbReference type="EMBL" id="SFE34610.1"/>
    </source>
</evidence>
<dbReference type="Gene3D" id="1.20.120.20">
    <property type="entry name" value="Apolipoprotein"/>
    <property type="match status" value="1"/>
</dbReference>
<evidence type="ECO:0000256" key="2">
    <source>
        <dbReference type="SAM" id="Phobius"/>
    </source>
</evidence>
<feature type="region of interest" description="Disordered" evidence="1">
    <location>
        <begin position="101"/>
        <end position="151"/>
    </location>
</feature>
<evidence type="ECO:0000256" key="1">
    <source>
        <dbReference type="SAM" id="MobiDB-lite"/>
    </source>
</evidence>
<dbReference type="AlphaFoldDB" id="A0A1I1ZVN4"/>
<name>A0A1I1ZVN4_9BACI</name>
<accession>A0A1I1ZVN4</accession>
<keyword evidence="4" id="KW-1185">Reference proteome</keyword>
<evidence type="ECO:0008006" key="5">
    <source>
        <dbReference type="Google" id="ProtNLM"/>
    </source>
</evidence>
<keyword evidence="2" id="KW-0812">Transmembrane</keyword>
<feature type="compositionally biased region" description="Basic and acidic residues" evidence="1">
    <location>
        <begin position="115"/>
        <end position="151"/>
    </location>
</feature>
<reference evidence="4" key="1">
    <citation type="submission" date="2016-10" db="EMBL/GenBank/DDBJ databases">
        <authorList>
            <person name="Varghese N."/>
            <person name="Submissions S."/>
        </authorList>
    </citation>
    <scope>NUCLEOTIDE SEQUENCE [LARGE SCALE GENOMIC DNA]</scope>
    <source>
        <strain evidence="4">DSM 22530</strain>
    </source>
</reference>
<dbReference type="RefSeq" id="WP_090086986.1">
    <property type="nucleotide sequence ID" value="NZ_FOMR01000013.1"/>
</dbReference>
<sequence length="151" mass="16392">MQEAQEKQGKSLFLKGAVIGAAAGGAATLLNKNTRRKMGRNLRSAKGTIAETTSTIKENPRETKDEVMAKAKNAASVLKEAANSVQQIYDRTNDELKEEVSNVKQDSEMAVQSAKEIKQDSEKALHTVNETKEELKSAGNKAKEAKSELTT</sequence>
<protein>
    <recommendedName>
        <fullName evidence="5">Gas vesicle protein</fullName>
    </recommendedName>
</protein>
<keyword evidence="2" id="KW-1133">Transmembrane helix</keyword>
<keyword evidence="2" id="KW-0472">Membrane</keyword>
<dbReference type="Proteomes" id="UP000199474">
    <property type="component" value="Unassembled WGS sequence"/>
</dbReference>
<evidence type="ECO:0000313" key="4">
    <source>
        <dbReference type="Proteomes" id="UP000199474"/>
    </source>
</evidence>
<dbReference type="OrthoDB" id="2970788at2"/>
<proteinExistence type="predicted"/>
<dbReference type="EMBL" id="FOMR01000013">
    <property type="protein sequence ID" value="SFE34610.1"/>
    <property type="molecule type" value="Genomic_DNA"/>
</dbReference>
<organism evidence="3 4">
    <name type="scientific">Lentibacillus persicus</name>
    <dbReference type="NCBI Taxonomy" id="640948"/>
    <lineage>
        <taxon>Bacteria</taxon>
        <taxon>Bacillati</taxon>
        <taxon>Bacillota</taxon>
        <taxon>Bacilli</taxon>
        <taxon>Bacillales</taxon>
        <taxon>Bacillaceae</taxon>
        <taxon>Lentibacillus</taxon>
    </lineage>
</organism>
<gene>
    <name evidence="3" type="ORF">SAMN05216238_11351</name>
</gene>